<evidence type="ECO:0000313" key="1">
    <source>
        <dbReference type="EMBL" id="SMX32039.1"/>
    </source>
</evidence>
<proteinExistence type="predicted"/>
<dbReference type="AlphaFoldDB" id="A0A238JMZ6"/>
<keyword evidence="2" id="KW-1185">Reference proteome</keyword>
<reference evidence="2" key="1">
    <citation type="submission" date="2017-05" db="EMBL/GenBank/DDBJ databases">
        <authorList>
            <person name="Rodrigo-Torres L."/>
            <person name="Arahal R. D."/>
            <person name="Lucena T."/>
        </authorList>
    </citation>
    <scope>NUCLEOTIDE SEQUENCE [LARGE SCALE GENOMIC DNA]</scope>
    <source>
        <strain evidence="2">CECT 8621</strain>
    </source>
</reference>
<dbReference type="OrthoDB" id="8447058at2"/>
<dbReference type="Proteomes" id="UP000202922">
    <property type="component" value="Unassembled WGS sequence"/>
</dbReference>
<organism evidence="1 2">
    <name type="scientific">Actibacterium lipolyticum</name>
    <dbReference type="NCBI Taxonomy" id="1524263"/>
    <lineage>
        <taxon>Bacteria</taxon>
        <taxon>Pseudomonadati</taxon>
        <taxon>Pseudomonadota</taxon>
        <taxon>Alphaproteobacteria</taxon>
        <taxon>Rhodobacterales</taxon>
        <taxon>Roseobacteraceae</taxon>
        <taxon>Actibacterium</taxon>
    </lineage>
</organism>
<accession>A0A238JMZ6</accession>
<dbReference type="RefSeq" id="WP_093965903.1">
    <property type="nucleotide sequence ID" value="NZ_FXYE01000001.1"/>
</dbReference>
<dbReference type="EMBL" id="FXYE01000001">
    <property type="protein sequence ID" value="SMX32039.1"/>
    <property type="molecule type" value="Genomic_DNA"/>
</dbReference>
<gene>
    <name evidence="1" type="ORF">COL8621_00691</name>
</gene>
<protein>
    <submittedName>
        <fullName evidence="1">Uncharacterized protein</fullName>
    </submittedName>
</protein>
<sequence>MFQYPPFPFPGWTTDFNAPFSGDVVQTIEPRVFSPSIAGDAEIEERIHMNVASYGTQLGKILRALDILGKATGTDLPEIDKLIASVNAEKAEARGTLRAEAEAALERLKRVDPDAWAEVTGA</sequence>
<evidence type="ECO:0000313" key="2">
    <source>
        <dbReference type="Proteomes" id="UP000202922"/>
    </source>
</evidence>
<name>A0A238JMZ6_9RHOB</name>